<evidence type="ECO:0000313" key="4">
    <source>
        <dbReference type="Proteomes" id="UP000599074"/>
    </source>
</evidence>
<keyword evidence="1" id="KW-0812">Transmembrane</keyword>
<dbReference type="GO" id="GO:0052621">
    <property type="term" value="F:diguanylate cyclase activity"/>
    <property type="evidence" value="ECO:0007669"/>
    <property type="project" value="TreeGrafter"/>
</dbReference>
<feature type="transmembrane region" description="Helical" evidence="1">
    <location>
        <begin position="183"/>
        <end position="203"/>
    </location>
</feature>
<keyword evidence="1" id="KW-0472">Membrane</keyword>
<dbReference type="CDD" id="cd01949">
    <property type="entry name" value="GGDEF"/>
    <property type="match status" value="1"/>
</dbReference>
<dbReference type="PANTHER" id="PTHR45138">
    <property type="entry name" value="REGULATORY COMPONENTS OF SENSORY TRANSDUCTION SYSTEM"/>
    <property type="match status" value="1"/>
</dbReference>
<feature type="transmembrane region" description="Helical" evidence="1">
    <location>
        <begin position="121"/>
        <end position="139"/>
    </location>
</feature>
<dbReference type="NCBIfam" id="TIGR00254">
    <property type="entry name" value="GGDEF"/>
    <property type="match status" value="1"/>
</dbReference>
<feature type="transmembrane region" description="Helical" evidence="1">
    <location>
        <begin position="151"/>
        <end position="176"/>
    </location>
</feature>
<dbReference type="EMBL" id="BOON01000016">
    <property type="protein sequence ID" value="GII22114.1"/>
    <property type="molecule type" value="Genomic_DNA"/>
</dbReference>
<dbReference type="InterPro" id="IPR043128">
    <property type="entry name" value="Rev_trsase/Diguanyl_cyclase"/>
</dbReference>
<dbReference type="PROSITE" id="PS50887">
    <property type="entry name" value="GGDEF"/>
    <property type="match status" value="1"/>
</dbReference>
<feature type="transmembrane region" description="Helical" evidence="1">
    <location>
        <begin position="92"/>
        <end position="109"/>
    </location>
</feature>
<evidence type="ECO:0000313" key="3">
    <source>
        <dbReference type="EMBL" id="GII22114.1"/>
    </source>
</evidence>
<proteinExistence type="predicted"/>
<accession>A0A8J3X093</accession>
<dbReference type="InterPro" id="IPR050469">
    <property type="entry name" value="Diguanylate_Cyclase"/>
</dbReference>
<evidence type="ECO:0000256" key="1">
    <source>
        <dbReference type="SAM" id="Phobius"/>
    </source>
</evidence>
<feature type="domain" description="GGDEF" evidence="2">
    <location>
        <begin position="361"/>
        <end position="483"/>
    </location>
</feature>
<dbReference type="Pfam" id="PF00990">
    <property type="entry name" value="GGDEF"/>
    <property type="match status" value="1"/>
</dbReference>
<evidence type="ECO:0000259" key="2">
    <source>
        <dbReference type="PROSITE" id="PS50887"/>
    </source>
</evidence>
<dbReference type="AlphaFoldDB" id="A0A8J3X093"/>
<feature type="transmembrane region" description="Helical" evidence="1">
    <location>
        <begin position="60"/>
        <end position="80"/>
    </location>
</feature>
<keyword evidence="1" id="KW-1133">Transmembrane helix</keyword>
<feature type="transmembrane region" description="Helical" evidence="1">
    <location>
        <begin position="260"/>
        <end position="279"/>
    </location>
</feature>
<dbReference type="SUPFAM" id="SSF55073">
    <property type="entry name" value="Nucleotide cyclase"/>
    <property type="match status" value="1"/>
</dbReference>
<dbReference type="GO" id="GO:1902201">
    <property type="term" value="P:negative regulation of bacterial-type flagellum-dependent cell motility"/>
    <property type="evidence" value="ECO:0007669"/>
    <property type="project" value="TreeGrafter"/>
</dbReference>
<feature type="transmembrane region" description="Helical" evidence="1">
    <location>
        <begin position="291"/>
        <end position="310"/>
    </location>
</feature>
<feature type="transmembrane region" description="Helical" evidence="1">
    <location>
        <begin position="223"/>
        <end position="240"/>
    </location>
</feature>
<dbReference type="RefSeq" id="WP_168115041.1">
    <property type="nucleotide sequence ID" value="NZ_BOON01000016.1"/>
</dbReference>
<comment type="caution">
    <text evidence="3">The sequence shown here is derived from an EMBL/GenBank/DDBJ whole genome shotgun (WGS) entry which is preliminary data.</text>
</comment>
<sequence length="483" mass="52511">MRTSVPGWAWFLGVGLLVAAPYPWLAPGLLQQCWYDGIAVVGTAAMAVGTRRNRPEQPAAWWLLVVGQGANVVGDVLYFMLPDRPSPAPYDLPYLLSYFLVAFGLLLLLRRRNRGGDRANLVDSLLVATAFALLTWVFLMKPVVGDRSMALPAQLITLSYPTLDLLLLALLAWLLTTDGVRNVSFVLVAVNMAAFLGGDYVWAFADHALYNPGNLGSRLIDCTYLVAYLCFGAGALHPGMAEIGRPVDLDRVRPVSVRRLVLLAGATLIAPALLAWQAYRGGGRVPDAYPIVLGCVTMFLLVVARMTMLVRQVHAQARVLADQADRLREVAERDPLTGLPNRRAWNAELPSALRRAARDAAPLSLAVLDLDHFKAFNDTYGHQAGDRLLEETAATWVANLRAVDLVARYGGEEFVALLPGATEAEAVALLDRLRPLTPMGCTFSAGVATWNGLESADELVARADRAMYRAKDAGRNRVEAALT</sequence>
<reference evidence="3" key="1">
    <citation type="submission" date="2021-01" db="EMBL/GenBank/DDBJ databases">
        <title>Whole genome shotgun sequence of Planosporangium mesophilum NBRC 109066.</title>
        <authorList>
            <person name="Komaki H."/>
            <person name="Tamura T."/>
        </authorList>
    </citation>
    <scope>NUCLEOTIDE SEQUENCE</scope>
    <source>
        <strain evidence="3">NBRC 109066</strain>
    </source>
</reference>
<dbReference type="PANTHER" id="PTHR45138:SF9">
    <property type="entry name" value="DIGUANYLATE CYCLASE DGCM-RELATED"/>
    <property type="match status" value="1"/>
</dbReference>
<dbReference type="SMART" id="SM00267">
    <property type="entry name" value="GGDEF"/>
    <property type="match status" value="1"/>
</dbReference>
<dbReference type="InterPro" id="IPR029787">
    <property type="entry name" value="Nucleotide_cyclase"/>
</dbReference>
<feature type="transmembrane region" description="Helical" evidence="1">
    <location>
        <begin position="29"/>
        <end position="48"/>
    </location>
</feature>
<protein>
    <recommendedName>
        <fullName evidence="2">GGDEF domain-containing protein</fullName>
    </recommendedName>
</protein>
<dbReference type="InterPro" id="IPR000160">
    <property type="entry name" value="GGDEF_dom"/>
</dbReference>
<dbReference type="FunFam" id="3.30.70.270:FF:000001">
    <property type="entry name" value="Diguanylate cyclase domain protein"/>
    <property type="match status" value="1"/>
</dbReference>
<organism evidence="3 4">
    <name type="scientific">Planosporangium mesophilum</name>
    <dbReference type="NCBI Taxonomy" id="689768"/>
    <lineage>
        <taxon>Bacteria</taxon>
        <taxon>Bacillati</taxon>
        <taxon>Actinomycetota</taxon>
        <taxon>Actinomycetes</taxon>
        <taxon>Micromonosporales</taxon>
        <taxon>Micromonosporaceae</taxon>
        <taxon>Planosporangium</taxon>
    </lineage>
</organism>
<dbReference type="Gene3D" id="3.30.70.270">
    <property type="match status" value="1"/>
</dbReference>
<dbReference type="Proteomes" id="UP000599074">
    <property type="component" value="Unassembled WGS sequence"/>
</dbReference>
<dbReference type="GO" id="GO:0043709">
    <property type="term" value="P:cell adhesion involved in single-species biofilm formation"/>
    <property type="evidence" value="ECO:0007669"/>
    <property type="project" value="TreeGrafter"/>
</dbReference>
<name>A0A8J3X093_9ACTN</name>
<keyword evidence="4" id="KW-1185">Reference proteome</keyword>
<dbReference type="GO" id="GO:0005886">
    <property type="term" value="C:plasma membrane"/>
    <property type="evidence" value="ECO:0007669"/>
    <property type="project" value="TreeGrafter"/>
</dbReference>
<gene>
    <name evidence="3" type="ORF">Pme01_17110</name>
</gene>